<evidence type="ECO:0000313" key="6">
    <source>
        <dbReference type="Proteomes" id="UP001497623"/>
    </source>
</evidence>
<dbReference type="GO" id="GO:0005997">
    <property type="term" value="P:xylulose metabolic process"/>
    <property type="evidence" value="ECO:0007669"/>
    <property type="project" value="TreeGrafter"/>
</dbReference>
<dbReference type="GO" id="GO:0006006">
    <property type="term" value="P:glucose metabolic process"/>
    <property type="evidence" value="ECO:0007669"/>
    <property type="project" value="TreeGrafter"/>
</dbReference>
<evidence type="ECO:0008006" key="7">
    <source>
        <dbReference type="Google" id="ProtNLM"/>
    </source>
</evidence>
<name>A0AAV2REY5_MEGNR</name>
<evidence type="ECO:0000256" key="3">
    <source>
        <dbReference type="ARBA" id="ARBA00022857"/>
    </source>
</evidence>
<comment type="caution">
    <text evidence="5">The sequence shown here is derived from an EMBL/GenBank/DDBJ whole genome shotgun (WGS) entry which is preliminary data.</text>
</comment>
<dbReference type="PANTHER" id="PTHR44252">
    <property type="entry name" value="D-ERYTHRULOSE REDUCTASE"/>
    <property type="match status" value="1"/>
</dbReference>
<comment type="similarity">
    <text evidence="1">Belongs to the short-chain dehydrogenases/reductases (SDR) family.</text>
</comment>
<protein>
    <recommendedName>
        <fullName evidence="7">L-xylulose reductase</fullName>
    </recommendedName>
</protein>
<comment type="subunit">
    <text evidence="2">Homotetramer.</text>
</comment>
<dbReference type="PROSITE" id="PS00061">
    <property type="entry name" value="ADH_SHORT"/>
    <property type="match status" value="1"/>
</dbReference>
<evidence type="ECO:0000313" key="5">
    <source>
        <dbReference type="EMBL" id="CAL4124300.1"/>
    </source>
</evidence>
<keyword evidence="4" id="KW-0560">Oxidoreductase</keyword>
<dbReference type="InterPro" id="IPR002347">
    <property type="entry name" value="SDR_fam"/>
</dbReference>
<keyword evidence="6" id="KW-1185">Reference proteome</keyword>
<dbReference type="FunFam" id="3.40.50.720:FF:000214">
    <property type="entry name" value="L-xylulose reductase"/>
    <property type="match status" value="1"/>
</dbReference>
<dbReference type="EMBL" id="CAXKWB010022397">
    <property type="protein sequence ID" value="CAL4124300.1"/>
    <property type="molecule type" value="Genomic_DNA"/>
</dbReference>
<dbReference type="PRINTS" id="PR00081">
    <property type="entry name" value="GDHRDH"/>
</dbReference>
<dbReference type="Pfam" id="PF13561">
    <property type="entry name" value="adh_short_C2"/>
    <property type="match status" value="1"/>
</dbReference>
<reference evidence="5 6" key="1">
    <citation type="submission" date="2024-05" db="EMBL/GenBank/DDBJ databases">
        <authorList>
            <person name="Wallberg A."/>
        </authorList>
    </citation>
    <scope>NUCLEOTIDE SEQUENCE [LARGE SCALE GENOMIC DNA]</scope>
</reference>
<dbReference type="PRINTS" id="PR00080">
    <property type="entry name" value="SDRFAMILY"/>
</dbReference>
<dbReference type="Proteomes" id="UP001497623">
    <property type="component" value="Unassembled WGS sequence"/>
</dbReference>
<dbReference type="InterPro" id="IPR020904">
    <property type="entry name" value="Sc_DH/Rdtase_CS"/>
</dbReference>
<sequence>MSGQFSGRRALVTGAGQGIGRALSIKLAEMGAQVFALSRTKSHLDTLKAECPAITTVVVDLSNWDQARQAVSALTPIHLLVNNAAMASLDSVLEAKPEDFDASFNINVKSVMNVTQVVAGDLVARKQKGSIVNVSSQAGQRALKDHLIYCSTKGAVDMMTKVMALELGPKGIRVNAVSPTVVMTAMGKIGWSDPAKAGPMLARIPQGRFAEVEDVVNSVVYLLSDQSDMVNGHLLPIDGGFLAA</sequence>
<accession>A0AAV2REY5</accession>
<dbReference type="Gene3D" id="3.40.50.720">
    <property type="entry name" value="NAD(P)-binding Rossmann-like Domain"/>
    <property type="match status" value="1"/>
</dbReference>
<dbReference type="GO" id="GO:0050038">
    <property type="term" value="F:L-xylulose reductase (NADPH) activity"/>
    <property type="evidence" value="ECO:0007669"/>
    <property type="project" value="TreeGrafter"/>
</dbReference>
<evidence type="ECO:0000256" key="4">
    <source>
        <dbReference type="ARBA" id="ARBA00023002"/>
    </source>
</evidence>
<dbReference type="GO" id="GO:0004090">
    <property type="term" value="F:carbonyl reductase (NADPH) activity"/>
    <property type="evidence" value="ECO:0007669"/>
    <property type="project" value="TreeGrafter"/>
</dbReference>
<keyword evidence="3" id="KW-0521">NADP</keyword>
<evidence type="ECO:0000256" key="1">
    <source>
        <dbReference type="ARBA" id="ARBA00006484"/>
    </source>
</evidence>
<dbReference type="InterPro" id="IPR051737">
    <property type="entry name" value="L-xylulose/Carbonyl_redctase"/>
</dbReference>
<dbReference type="AlphaFoldDB" id="A0AAV2REY5"/>
<gene>
    <name evidence="5" type="ORF">MNOR_LOCUS24411</name>
</gene>
<dbReference type="InterPro" id="IPR036291">
    <property type="entry name" value="NAD(P)-bd_dom_sf"/>
</dbReference>
<proteinExistence type="inferred from homology"/>
<dbReference type="PANTHER" id="PTHR44252:SF3">
    <property type="entry name" value="D-ERYTHRULOSE REDUCTASE-RELATED"/>
    <property type="match status" value="1"/>
</dbReference>
<dbReference type="SUPFAM" id="SSF51735">
    <property type="entry name" value="NAD(P)-binding Rossmann-fold domains"/>
    <property type="match status" value="1"/>
</dbReference>
<organism evidence="5 6">
    <name type="scientific">Meganyctiphanes norvegica</name>
    <name type="common">Northern krill</name>
    <name type="synonym">Thysanopoda norvegica</name>
    <dbReference type="NCBI Taxonomy" id="48144"/>
    <lineage>
        <taxon>Eukaryota</taxon>
        <taxon>Metazoa</taxon>
        <taxon>Ecdysozoa</taxon>
        <taxon>Arthropoda</taxon>
        <taxon>Crustacea</taxon>
        <taxon>Multicrustacea</taxon>
        <taxon>Malacostraca</taxon>
        <taxon>Eumalacostraca</taxon>
        <taxon>Eucarida</taxon>
        <taxon>Euphausiacea</taxon>
        <taxon>Euphausiidae</taxon>
        <taxon>Meganyctiphanes</taxon>
    </lineage>
</organism>
<evidence type="ECO:0000256" key="2">
    <source>
        <dbReference type="ARBA" id="ARBA00011881"/>
    </source>
</evidence>